<evidence type="ECO:0000313" key="1">
    <source>
        <dbReference type="WBParaSite" id="SSTP_0001028800.1"/>
    </source>
</evidence>
<sequence>MLEGNVRTDVNLVLINAVVRRPTVGVDGAPGAPAMIPLPDPDEEIIADEDTLRPEERARSIIPLNTDTTVNFRFIGISQKKQN</sequence>
<protein>
    <submittedName>
        <fullName evidence="1">Uncharacterized protein</fullName>
    </submittedName>
</protein>
<name>A0A0K0ELE4_STRER</name>
<accession>A0A0K0ELE4</accession>
<dbReference type="AlphaFoldDB" id="A0A0K0ELE4"/>
<reference evidence="1" key="1">
    <citation type="submission" date="2015-08" db="UniProtKB">
        <authorList>
            <consortium name="WormBaseParasite"/>
        </authorList>
    </citation>
    <scope>IDENTIFICATION</scope>
</reference>
<dbReference type="WBParaSite" id="SSTP_0001028800.1">
    <property type="protein sequence ID" value="SSTP_0001028800.1"/>
    <property type="gene ID" value="SSTP_0001028800"/>
</dbReference>
<organism evidence="1">
    <name type="scientific">Strongyloides stercoralis</name>
    <name type="common">Threadworm</name>
    <dbReference type="NCBI Taxonomy" id="6248"/>
    <lineage>
        <taxon>Eukaryota</taxon>
        <taxon>Metazoa</taxon>
        <taxon>Ecdysozoa</taxon>
        <taxon>Nematoda</taxon>
        <taxon>Chromadorea</taxon>
        <taxon>Rhabditida</taxon>
        <taxon>Tylenchina</taxon>
        <taxon>Panagrolaimomorpha</taxon>
        <taxon>Strongyloidoidea</taxon>
        <taxon>Strongyloididae</taxon>
        <taxon>Strongyloides</taxon>
    </lineage>
</organism>
<proteinExistence type="predicted"/>